<dbReference type="GO" id="GO:0009097">
    <property type="term" value="P:isoleucine biosynthetic process"/>
    <property type="evidence" value="ECO:0007669"/>
    <property type="project" value="TreeGrafter"/>
</dbReference>
<feature type="compositionally biased region" description="Basic and acidic residues" evidence="5">
    <location>
        <begin position="119"/>
        <end position="150"/>
    </location>
</feature>
<evidence type="ECO:0000256" key="3">
    <source>
        <dbReference type="ARBA" id="ARBA00022898"/>
    </source>
</evidence>
<reference evidence="7 8" key="1">
    <citation type="submission" date="2018-04" db="EMBL/GenBank/DDBJ databases">
        <title>Genomic Encyclopedia of Archaeal and Bacterial Type Strains, Phase II (KMG-II): from individual species to whole genera.</title>
        <authorList>
            <person name="Goeker M."/>
        </authorList>
    </citation>
    <scope>NUCLEOTIDE SEQUENCE [LARGE SCALE GENOMIC DNA]</scope>
    <source>
        <strain evidence="7 8">DSM 29329</strain>
    </source>
</reference>
<dbReference type="GO" id="GO:0004794">
    <property type="term" value="F:threonine deaminase activity"/>
    <property type="evidence" value="ECO:0007669"/>
    <property type="project" value="TreeGrafter"/>
</dbReference>
<comment type="similarity">
    <text evidence="2">Belongs to the serine/threonine dehydratase family.</text>
</comment>
<dbReference type="FunFam" id="3.40.50.1100:FF:000005">
    <property type="entry name" value="Threonine dehydratase catabolic"/>
    <property type="match status" value="1"/>
</dbReference>
<evidence type="ECO:0000313" key="7">
    <source>
        <dbReference type="EMBL" id="PTX47386.1"/>
    </source>
</evidence>
<dbReference type="GO" id="GO:0003941">
    <property type="term" value="F:L-serine ammonia-lyase activity"/>
    <property type="evidence" value="ECO:0007669"/>
    <property type="project" value="TreeGrafter"/>
</dbReference>
<dbReference type="EMBL" id="QBKN01000012">
    <property type="protein sequence ID" value="PTX47386.1"/>
    <property type="molecule type" value="Genomic_DNA"/>
</dbReference>
<dbReference type="GO" id="GO:0006567">
    <property type="term" value="P:L-threonine catabolic process"/>
    <property type="evidence" value="ECO:0007669"/>
    <property type="project" value="TreeGrafter"/>
</dbReference>
<dbReference type="NCBIfam" id="NF005680">
    <property type="entry name" value="PRK07476.1"/>
    <property type="match status" value="1"/>
</dbReference>
<dbReference type="Gene3D" id="3.40.50.1100">
    <property type="match status" value="2"/>
</dbReference>
<comment type="cofactor">
    <cofactor evidence="1">
        <name>pyridoxal 5'-phosphate</name>
        <dbReference type="ChEBI" id="CHEBI:597326"/>
    </cofactor>
</comment>
<dbReference type="OrthoDB" id="9811476at2"/>
<dbReference type="SUPFAM" id="SSF53686">
    <property type="entry name" value="Tryptophan synthase beta subunit-like PLP-dependent enzymes"/>
    <property type="match status" value="1"/>
</dbReference>
<protein>
    <submittedName>
        <fullName evidence="7">Threonine dehydratase</fullName>
    </submittedName>
</protein>
<dbReference type="InterPro" id="IPR001926">
    <property type="entry name" value="TrpB-like_PALP"/>
</dbReference>
<keyword evidence="8" id="KW-1185">Reference proteome</keyword>
<dbReference type="PROSITE" id="PS00165">
    <property type="entry name" value="DEHYDRATASE_SER_THR"/>
    <property type="match status" value="1"/>
</dbReference>
<dbReference type="PANTHER" id="PTHR48078">
    <property type="entry name" value="THREONINE DEHYDRATASE, MITOCHONDRIAL-RELATED"/>
    <property type="match status" value="1"/>
</dbReference>
<dbReference type="CDD" id="cd01562">
    <property type="entry name" value="Thr-dehyd"/>
    <property type="match status" value="1"/>
</dbReference>
<gene>
    <name evidence="7" type="ORF">C8N44_11210</name>
</gene>
<dbReference type="GO" id="GO:0006565">
    <property type="term" value="P:L-serine catabolic process"/>
    <property type="evidence" value="ECO:0007669"/>
    <property type="project" value="TreeGrafter"/>
</dbReference>
<dbReference type="InterPro" id="IPR036052">
    <property type="entry name" value="TrpB-like_PALP_sf"/>
</dbReference>
<dbReference type="Pfam" id="PF00291">
    <property type="entry name" value="PALP"/>
    <property type="match status" value="1"/>
</dbReference>
<dbReference type="AlphaFoldDB" id="A0A2T6AUH8"/>
<evidence type="ECO:0000259" key="6">
    <source>
        <dbReference type="Pfam" id="PF00291"/>
    </source>
</evidence>
<dbReference type="InterPro" id="IPR050147">
    <property type="entry name" value="Ser/Thr_Dehydratase"/>
</dbReference>
<proteinExistence type="inferred from homology"/>
<evidence type="ECO:0000256" key="2">
    <source>
        <dbReference type="ARBA" id="ARBA00010869"/>
    </source>
</evidence>
<sequence length="333" mass="34882">MTERHPDLSDIFAARQAIRGVAVETPVIRSALSTPQAPLWLKLEMLQPSGAFKLRGAANALAQLTEAEQQRGVVCCSTGNHGTAVAYAAARMGIPATVCLSELVPDVKVRAIEAQGATVHREGRSQDDAQRAADKMVEEDGRTDIPPFDHPDVIAGQGTIGLELLQELPNLETLLIPLSGGGLAAGIAVAAKTIKPSIRLVGISMDRGAAMAESLKAGHPVEVTEVASLADSLGGGIGLKNRHTFALCRDLLDEVVLLTEQEIYRGLAALYREDRVVAEGACAVGHAAIIAGKVTLTGPTATIITGRNVDMDQFTRVVTGQPVKLGDVTLEGA</sequence>
<evidence type="ECO:0000313" key="8">
    <source>
        <dbReference type="Proteomes" id="UP000244069"/>
    </source>
</evidence>
<feature type="region of interest" description="Disordered" evidence="5">
    <location>
        <begin position="118"/>
        <end position="150"/>
    </location>
</feature>
<evidence type="ECO:0000256" key="1">
    <source>
        <dbReference type="ARBA" id="ARBA00001933"/>
    </source>
</evidence>
<organism evidence="7 8">
    <name type="scientific">Allosediminivita pacifica</name>
    <dbReference type="NCBI Taxonomy" id="1267769"/>
    <lineage>
        <taxon>Bacteria</taxon>
        <taxon>Pseudomonadati</taxon>
        <taxon>Pseudomonadota</taxon>
        <taxon>Alphaproteobacteria</taxon>
        <taxon>Rhodobacterales</taxon>
        <taxon>Paracoccaceae</taxon>
        <taxon>Allosediminivita</taxon>
    </lineage>
</organism>
<dbReference type="InterPro" id="IPR000634">
    <property type="entry name" value="Ser/Thr_deHydtase_PyrdxlP-BS"/>
</dbReference>
<accession>A0A2T6AUH8</accession>
<keyword evidence="3" id="KW-0663">Pyridoxal phosphate</keyword>
<name>A0A2T6AUH8_9RHOB</name>
<comment type="caution">
    <text evidence="7">The sequence shown here is derived from an EMBL/GenBank/DDBJ whole genome shotgun (WGS) entry which is preliminary data.</text>
</comment>
<dbReference type="PANTHER" id="PTHR48078:SF6">
    <property type="entry name" value="L-THREONINE DEHYDRATASE CATABOLIC TDCB"/>
    <property type="match status" value="1"/>
</dbReference>
<evidence type="ECO:0000256" key="5">
    <source>
        <dbReference type="SAM" id="MobiDB-lite"/>
    </source>
</evidence>
<dbReference type="GO" id="GO:0030170">
    <property type="term" value="F:pyridoxal phosphate binding"/>
    <property type="evidence" value="ECO:0007669"/>
    <property type="project" value="InterPro"/>
</dbReference>
<feature type="domain" description="Tryptophan synthase beta chain-like PALP" evidence="6">
    <location>
        <begin position="24"/>
        <end position="305"/>
    </location>
</feature>
<dbReference type="Proteomes" id="UP000244069">
    <property type="component" value="Unassembled WGS sequence"/>
</dbReference>
<evidence type="ECO:0000256" key="4">
    <source>
        <dbReference type="ARBA" id="ARBA00023239"/>
    </source>
</evidence>
<keyword evidence="4" id="KW-0456">Lyase</keyword>
<dbReference type="RefSeq" id="WP_107976338.1">
    <property type="nucleotide sequence ID" value="NZ_BMEZ01000014.1"/>
</dbReference>